<dbReference type="PANTHER" id="PTHR47816">
    <property type="entry name" value="RIBOSOMAL RNA SMALL SUBUNIT METHYLTRANSFERASE C"/>
    <property type="match status" value="1"/>
</dbReference>
<evidence type="ECO:0000256" key="1">
    <source>
        <dbReference type="ARBA" id="ARBA00022490"/>
    </source>
</evidence>
<evidence type="ECO:0000313" key="7">
    <source>
        <dbReference type="EMBL" id="QOW19781.1"/>
    </source>
</evidence>
<dbReference type="GO" id="GO:0008757">
    <property type="term" value="F:S-adenosylmethionine-dependent methyltransferase activity"/>
    <property type="evidence" value="ECO:0007669"/>
    <property type="project" value="InterPro"/>
</dbReference>
<protein>
    <submittedName>
        <fullName evidence="7">Class I SAM-dependent methyltransferase</fullName>
    </submittedName>
</protein>
<dbReference type="Pfam" id="PF05175">
    <property type="entry name" value="MTS"/>
    <property type="match status" value="1"/>
</dbReference>
<name>A0A7S6UGB8_9GAMM</name>
<proteinExistence type="predicted"/>
<dbReference type="GO" id="GO:0006364">
    <property type="term" value="P:rRNA processing"/>
    <property type="evidence" value="ECO:0007669"/>
    <property type="project" value="UniProtKB-KW"/>
</dbReference>
<dbReference type="GO" id="GO:0003676">
    <property type="term" value="F:nucleic acid binding"/>
    <property type="evidence" value="ECO:0007669"/>
    <property type="project" value="InterPro"/>
</dbReference>
<dbReference type="EMBL" id="CP063656">
    <property type="protein sequence ID" value="QOW19781.1"/>
    <property type="molecule type" value="Genomic_DNA"/>
</dbReference>
<dbReference type="GO" id="GO:0032259">
    <property type="term" value="P:methylation"/>
    <property type="evidence" value="ECO:0007669"/>
    <property type="project" value="UniProtKB-KW"/>
</dbReference>
<sequence>MNDPARGNCHAKLRASPYRCTPLATDDPALETLMLPFERGLLPWPGEGGALFLRARDGWPLHQRPLPGLVCEQSFKPDADALVRAGLVLVAPDDTARYPMVLVLPPRQREESRALYARAVERVAPGGRVIACVSNNEGARSAQDDLRKLTGAVADLTKNKCRVFWTAPLHVDDSAASLDTALQAQWLQLDAPRPVAGGRFISRPGVFAWDRIDPASALLAAQLPTDLAGAAADLGAGFGYLSAELLARCPSITALDLYEAEARALALARTNLGAVATTARLDYHWHDVTAGLPKQYDVIISNPPFHTQGSSYRPDIGRRFIAVAAEALKPGGRLWMVANRHLPYEAVLTDSFGSVRTVAQHDGFKIIEAVKASASRPAPAELPFVRTRPGGRSL</sequence>
<keyword evidence="1" id="KW-0963">Cytoplasm</keyword>
<dbReference type="Gene3D" id="3.40.50.150">
    <property type="entry name" value="Vaccinia Virus protein VP39"/>
    <property type="match status" value="2"/>
</dbReference>
<dbReference type="InterPro" id="IPR002052">
    <property type="entry name" value="DNA_methylase_N6_adenine_CS"/>
</dbReference>
<dbReference type="KEGG" id="lcic:INQ41_01515"/>
<gene>
    <name evidence="7" type="ORF">INQ41_01515</name>
</gene>
<keyword evidence="3 7" id="KW-0489">Methyltransferase</keyword>
<dbReference type="GO" id="GO:0008170">
    <property type="term" value="F:N-methyltransferase activity"/>
    <property type="evidence" value="ECO:0007669"/>
    <property type="project" value="UniProtKB-ARBA"/>
</dbReference>
<organism evidence="7 8">
    <name type="scientific">Novilysobacter ciconiae</name>
    <dbReference type="NCBI Taxonomy" id="2781022"/>
    <lineage>
        <taxon>Bacteria</taxon>
        <taxon>Pseudomonadati</taxon>
        <taxon>Pseudomonadota</taxon>
        <taxon>Gammaproteobacteria</taxon>
        <taxon>Lysobacterales</taxon>
        <taxon>Lysobacteraceae</taxon>
        <taxon>Novilysobacter</taxon>
    </lineage>
</organism>
<dbReference type="InterPro" id="IPR007848">
    <property type="entry name" value="Small_mtfrase_dom"/>
</dbReference>
<keyword evidence="8" id="KW-1185">Reference proteome</keyword>
<dbReference type="PRINTS" id="PR00507">
    <property type="entry name" value="N12N6MTFRASE"/>
</dbReference>
<accession>A0A7S6UGB8</accession>
<dbReference type="CDD" id="cd02440">
    <property type="entry name" value="AdoMet_MTases"/>
    <property type="match status" value="1"/>
</dbReference>
<evidence type="ECO:0000256" key="4">
    <source>
        <dbReference type="ARBA" id="ARBA00022679"/>
    </source>
</evidence>
<evidence type="ECO:0000256" key="5">
    <source>
        <dbReference type="ARBA" id="ARBA00022691"/>
    </source>
</evidence>
<dbReference type="SUPFAM" id="SSF53335">
    <property type="entry name" value="S-adenosyl-L-methionine-dependent methyltransferases"/>
    <property type="match status" value="1"/>
</dbReference>
<keyword evidence="5" id="KW-0949">S-adenosyl-L-methionine</keyword>
<dbReference type="PANTHER" id="PTHR47816:SF4">
    <property type="entry name" value="RIBOSOMAL RNA SMALL SUBUNIT METHYLTRANSFERASE C"/>
    <property type="match status" value="1"/>
</dbReference>
<dbReference type="InterPro" id="IPR029063">
    <property type="entry name" value="SAM-dependent_MTases_sf"/>
</dbReference>
<dbReference type="Proteomes" id="UP000594059">
    <property type="component" value="Chromosome"/>
</dbReference>
<evidence type="ECO:0000259" key="6">
    <source>
        <dbReference type="Pfam" id="PF05175"/>
    </source>
</evidence>
<evidence type="ECO:0000256" key="2">
    <source>
        <dbReference type="ARBA" id="ARBA00022552"/>
    </source>
</evidence>
<dbReference type="PROSITE" id="PS00092">
    <property type="entry name" value="N6_MTASE"/>
    <property type="match status" value="1"/>
</dbReference>
<keyword evidence="4 7" id="KW-0808">Transferase</keyword>
<keyword evidence="2" id="KW-0698">rRNA processing</keyword>
<reference evidence="7 8" key="1">
    <citation type="submission" date="2020-10" db="EMBL/GenBank/DDBJ databases">
        <title>complete genome sequencing of Lysobacter sp. H21R20.</title>
        <authorList>
            <person name="Bae J.-W."/>
            <person name="Lee S.-Y."/>
        </authorList>
    </citation>
    <scope>NUCLEOTIDE SEQUENCE [LARGE SCALE GENOMIC DNA]</scope>
    <source>
        <strain evidence="7 8">H21R20</strain>
    </source>
</reference>
<dbReference type="InterPro" id="IPR046977">
    <property type="entry name" value="RsmC/RlmG"/>
</dbReference>
<feature type="domain" description="Methyltransferase small" evidence="6">
    <location>
        <begin position="199"/>
        <end position="367"/>
    </location>
</feature>
<evidence type="ECO:0000313" key="8">
    <source>
        <dbReference type="Proteomes" id="UP000594059"/>
    </source>
</evidence>
<dbReference type="AlphaFoldDB" id="A0A7S6UGB8"/>
<evidence type="ECO:0000256" key="3">
    <source>
        <dbReference type="ARBA" id="ARBA00022603"/>
    </source>
</evidence>